<dbReference type="AlphaFoldDB" id="A0A1I7ZX41"/>
<dbReference type="Proteomes" id="UP000095287">
    <property type="component" value="Unplaced"/>
</dbReference>
<accession>A0A1I7ZX41</accession>
<evidence type="ECO:0000313" key="2">
    <source>
        <dbReference type="WBParaSite" id="L893_g30453.t1"/>
    </source>
</evidence>
<keyword evidence="1" id="KW-1185">Reference proteome</keyword>
<reference evidence="2" key="1">
    <citation type="submission" date="2016-11" db="UniProtKB">
        <authorList>
            <consortium name="WormBaseParasite"/>
        </authorList>
    </citation>
    <scope>IDENTIFICATION</scope>
</reference>
<sequence length="110" mass="12280">MERTLASVSIAIVVKPVGGSLCRDSMIGWQGAKVRKKEGRGVFCENSAIERAHLPESRRARVLSCPSLTHCQFFFRFETLGCASTLNLDEKNAFGLFRRKVVLLVRIPIT</sequence>
<organism evidence="1 2">
    <name type="scientific">Steinernema glaseri</name>
    <dbReference type="NCBI Taxonomy" id="37863"/>
    <lineage>
        <taxon>Eukaryota</taxon>
        <taxon>Metazoa</taxon>
        <taxon>Ecdysozoa</taxon>
        <taxon>Nematoda</taxon>
        <taxon>Chromadorea</taxon>
        <taxon>Rhabditida</taxon>
        <taxon>Tylenchina</taxon>
        <taxon>Panagrolaimomorpha</taxon>
        <taxon>Strongyloidoidea</taxon>
        <taxon>Steinernematidae</taxon>
        <taxon>Steinernema</taxon>
    </lineage>
</organism>
<proteinExistence type="predicted"/>
<protein>
    <submittedName>
        <fullName evidence="2">Secreted protein</fullName>
    </submittedName>
</protein>
<evidence type="ECO:0000313" key="1">
    <source>
        <dbReference type="Proteomes" id="UP000095287"/>
    </source>
</evidence>
<name>A0A1I7ZX41_9BILA</name>
<dbReference type="WBParaSite" id="L893_g30453.t1">
    <property type="protein sequence ID" value="L893_g30453.t1"/>
    <property type="gene ID" value="L893_g30453"/>
</dbReference>